<evidence type="ECO:0000256" key="6">
    <source>
        <dbReference type="ARBA" id="ARBA00023170"/>
    </source>
</evidence>
<dbReference type="PANTHER" id="PTHR21143:SF133">
    <property type="entry name" value="GUSTATORY AND PHEROMONE RECEPTOR 32A-RELATED"/>
    <property type="match status" value="1"/>
</dbReference>
<name>A0ABN7AWG8_9HEMI</name>
<keyword evidence="5 8" id="KW-0472">Membrane</keyword>
<dbReference type="Proteomes" id="UP001307889">
    <property type="component" value="Chromosome 7"/>
</dbReference>
<proteinExistence type="inferred from homology"/>
<dbReference type="InterPro" id="IPR013604">
    <property type="entry name" value="7TM_chemorcpt"/>
</dbReference>
<keyword evidence="7 8" id="KW-0807">Transducer</keyword>
<evidence type="ECO:0000256" key="4">
    <source>
        <dbReference type="ARBA" id="ARBA00022989"/>
    </source>
</evidence>
<comment type="subcellular location">
    <subcellularLocation>
        <location evidence="1 8">Cell membrane</location>
        <topology evidence="1 8">Multi-pass membrane protein</topology>
    </subcellularLocation>
</comment>
<keyword evidence="2 8" id="KW-1003">Cell membrane</keyword>
<evidence type="ECO:0000313" key="10">
    <source>
        <dbReference type="Proteomes" id="UP001307889"/>
    </source>
</evidence>
<evidence type="ECO:0000256" key="7">
    <source>
        <dbReference type="ARBA" id="ARBA00023224"/>
    </source>
</evidence>
<feature type="transmembrane region" description="Helical" evidence="8">
    <location>
        <begin position="104"/>
        <end position="121"/>
    </location>
</feature>
<gene>
    <name evidence="9" type="ORF">NTJ_09342</name>
</gene>
<dbReference type="PANTHER" id="PTHR21143">
    <property type="entry name" value="INVERTEBRATE GUSTATORY RECEPTOR"/>
    <property type="match status" value="1"/>
</dbReference>
<evidence type="ECO:0000256" key="8">
    <source>
        <dbReference type="RuleBase" id="RU363108"/>
    </source>
</evidence>
<comment type="similarity">
    <text evidence="8">Belongs to the insect chemoreceptor superfamily. Gustatory receptor (GR) family.</text>
</comment>
<feature type="transmembrane region" description="Helical" evidence="8">
    <location>
        <begin position="271"/>
        <end position="290"/>
    </location>
</feature>
<keyword evidence="3 8" id="KW-0812">Transmembrane</keyword>
<evidence type="ECO:0000313" key="9">
    <source>
        <dbReference type="EMBL" id="BES96530.1"/>
    </source>
</evidence>
<dbReference type="EMBL" id="AP028915">
    <property type="protein sequence ID" value="BES96530.1"/>
    <property type="molecule type" value="Genomic_DNA"/>
</dbReference>
<evidence type="ECO:0000256" key="3">
    <source>
        <dbReference type="ARBA" id="ARBA00022692"/>
    </source>
</evidence>
<reference evidence="9 10" key="1">
    <citation type="submission" date="2023-09" db="EMBL/GenBank/DDBJ databases">
        <title>Nesidiocoris tenuis whole genome shotgun sequence.</title>
        <authorList>
            <person name="Shibata T."/>
            <person name="Shimoda M."/>
            <person name="Kobayashi T."/>
            <person name="Uehara T."/>
        </authorList>
    </citation>
    <scope>NUCLEOTIDE SEQUENCE [LARGE SCALE GENOMIC DNA]</scope>
    <source>
        <strain evidence="9 10">Japan</strain>
    </source>
</reference>
<dbReference type="Pfam" id="PF08395">
    <property type="entry name" value="7tm_7"/>
    <property type="match status" value="1"/>
</dbReference>
<comment type="function">
    <text evidence="8">Gustatory receptor which mediates acceptance or avoidance behavior, depending on its substrates.</text>
</comment>
<feature type="transmembrane region" description="Helical" evidence="8">
    <location>
        <begin position="187"/>
        <end position="205"/>
    </location>
</feature>
<evidence type="ECO:0000256" key="5">
    <source>
        <dbReference type="ARBA" id="ARBA00023136"/>
    </source>
</evidence>
<organism evidence="9 10">
    <name type="scientific">Nesidiocoris tenuis</name>
    <dbReference type="NCBI Taxonomy" id="355587"/>
    <lineage>
        <taxon>Eukaryota</taxon>
        <taxon>Metazoa</taxon>
        <taxon>Ecdysozoa</taxon>
        <taxon>Arthropoda</taxon>
        <taxon>Hexapoda</taxon>
        <taxon>Insecta</taxon>
        <taxon>Pterygota</taxon>
        <taxon>Neoptera</taxon>
        <taxon>Paraneoptera</taxon>
        <taxon>Hemiptera</taxon>
        <taxon>Heteroptera</taxon>
        <taxon>Panheteroptera</taxon>
        <taxon>Cimicomorpha</taxon>
        <taxon>Miridae</taxon>
        <taxon>Dicyphina</taxon>
        <taxon>Nesidiocoris</taxon>
    </lineage>
</organism>
<keyword evidence="10" id="KW-1185">Reference proteome</keyword>
<evidence type="ECO:0000256" key="1">
    <source>
        <dbReference type="ARBA" id="ARBA00004651"/>
    </source>
</evidence>
<keyword evidence="6 8" id="KW-0675">Receptor</keyword>
<protein>
    <recommendedName>
        <fullName evidence="8">Gustatory receptor</fullName>
    </recommendedName>
</protein>
<feature type="transmembrane region" description="Helical" evidence="8">
    <location>
        <begin position="59"/>
        <end position="84"/>
    </location>
</feature>
<sequence length="455" mass="50776">MNENSISVKDPNLGIHLKLLAMQSPQNQIPAVYKFLHHAFLPTRMCGIYPRDDQSFNRLFWTAYGFLVLASSSINTFYSLYYFYDVIPSLYVDNSLRLCLDRCQFFIASFSGLFCIVNVQCSAKKYAAILENVGKVDSVLHSNGIDLKFKYAQSYVQFFVRMVILVVFTIINASYISSGKDHGCDPIVISSLIGTTAPLAIVSAMEYQHSVLMSVIEARFGAIRDRVTEIGKKASSMPDRNDMAEAESLVKIYNHLNEAASLINEIYGKQLLFVIGTIFAIVTSKANYVVQDVILFITQRTVGSPLLLLLTTYWGGFRLLELWRIISACDAVVEKAREFTAELYQLMIDDNSLKLSKNKKLYLHISSQKDPVFTAHGFFTLDNSLFHSVIAAATTYLVILIQFSQSSNGDKSSDSSNQTQIAGNETLLVNELNNSAEYNSTSDLKSLTASTFLSG</sequence>
<comment type="caution">
    <text evidence="8">Lacks conserved residue(s) required for the propagation of feature annotation.</text>
</comment>
<accession>A0ABN7AWG8</accession>
<evidence type="ECO:0000256" key="2">
    <source>
        <dbReference type="ARBA" id="ARBA00022475"/>
    </source>
</evidence>
<keyword evidence="4 8" id="KW-1133">Transmembrane helix</keyword>
<feature type="transmembrane region" description="Helical" evidence="8">
    <location>
        <begin position="158"/>
        <end position="175"/>
    </location>
</feature>